<dbReference type="InterPro" id="IPR010730">
    <property type="entry name" value="HET"/>
</dbReference>
<evidence type="ECO:0000313" key="3">
    <source>
        <dbReference type="Proteomes" id="UP000799444"/>
    </source>
</evidence>
<dbReference type="AlphaFoldDB" id="A0A9P4QK12"/>
<accession>A0A9P4QK12</accession>
<evidence type="ECO:0000313" key="2">
    <source>
        <dbReference type="EMBL" id="KAF2727745.1"/>
    </source>
</evidence>
<dbReference type="Proteomes" id="UP000799444">
    <property type="component" value="Unassembled WGS sequence"/>
</dbReference>
<keyword evidence="3" id="KW-1185">Reference proteome</keyword>
<proteinExistence type="predicted"/>
<dbReference type="EMBL" id="ML996314">
    <property type="protein sequence ID" value="KAF2727745.1"/>
    <property type="molecule type" value="Genomic_DNA"/>
</dbReference>
<sequence length="189" mass="21589">MSDIYRQATKVLVWLGPVLSDVVAKAFNMCREIYERNGMYTVPPSNSPIWVPVIALLECSWFRRLWVVQEVVLARSATVFWGDQDIPWVLLTEAICNVMREEVSASSTLPFAVRKSGGCAFRLALFWEGFSHGRGEIRSIFSFLAITRGFDCRDDRDQIYGLLGLITHTTDTPSIEPDYTRKSHQVYED</sequence>
<organism evidence="2 3">
    <name type="scientific">Polyplosphaeria fusca</name>
    <dbReference type="NCBI Taxonomy" id="682080"/>
    <lineage>
        <taxon>Eukaryota</taxon>
        <taxon>Fungi</taxon>
        <taxon>Dikarya</taxon>
        <taxon>Ascomycota</taxon>
        <taxon>Pezizomycotina</taxon>
        <taxon>Dothideomycetes</taxon>
        <taxon>Pleosporomycetidae</taxon>
        <taxon>Pleosporales</taxon>
        <taxon>Tetraplosphaeriaceae</taxon>
        <taxon>Polyplosphaeria</taxon>
    </lineage>
</organism>
<evidence type="ECO:0000259" key="1">
    <source>
        <dbReference type="Pfam" id="PF06985"/>
    </source>
</evidence>
<name>A0A9P4QK12_9PLEO</name>
<dbReference type="Pfam" id="PF06985">
    <property type="entry name" value="HET"/>
    <property type="match status" value="1"/>
</dbReference>
<dbReference type="PANTHER" id="PTHR24148:SF64">
    <property type="entry name" value="HETEROKARYON INCOMPATIBILITY DOMAIN-CONTAINING PROTEIN"/>
    <property type="match status" value="1"/>
</dbReference>
<dbReference type="InterPro" id="IPR052895">
    <property type="entry name" value="HetReg/Transcr_Mod"/>
</dbReference>
<gene>
    <name evidence="2" type="ORF">EJ04DRAFT_128977</name>
</gene>
<protein>
    <recommendedName>
        <fullName evidence="1">Heterokaryon incompatibility domain-containing protein</fullName>
    </recommendedName>
</protein>
<feature type="domain" description="Heterokaryon incompatibility" evidence="1">
    <location>
        <begin position="1"/>
        <end position="70"/>
    </location>
</feature>
<reference evidence="2" key="1">
    <citation type="journal article" date="2020" name="Stud. Mycol.">
        <title>101 Dothideomycetes genomes: a test case for predicting lifestyles and emergence of pathogens.</title>
        <authorList>
            <person name="Haridas S."/>
            <person name="Albert R."/>
            <person name="Binder M."/>
            <person name="Bloem J."/>
            <person name="Labutti K."/>
            <person name="Salamov A."/>
            <person name="Andreopoulos B."/>
            <person name="Baker S."/>
            <person name="Barry K."/>
            <person name="Bills G."/>
            <person name="Bluhm B."/>
            <person name="Cannon C."/>
            <person name="Castanera R."/>
            <person name="Culley D."/>
            <person name="Daum C."/>
            <person name="Ezra D."/>
            <person name="Gonzalez J."/>
            <person name="Henrissat B."/>
            <person name="Kuo A."/>
            <person name="Liang C."/>
            <person name="Lipzen A."/>
            <person name="Lutzoni F."/>
            <person name="Magnuson J."/>
            <person name="Mondo S."/>
            <person name="Nolan M."/>
            <person name="Ohm R."/>
            <person name="Pangilinan J."/>
            <person name="Park H.-J."/>
            <person name="Ramirez L."/>
            <person name="Alfaro M."/>
            <person name="Sun H."/>
            <person name="Tritt A."/>
            <person name="Yoshinaga Y."/>
            <person name="Zwiers L.-H."/>
            <person name="Turgeon B."/>
            <person name="Goodwin S."/>
            <person name="Spatafora J."/>
            <person name="Crous P."/>
            <person name="Grigoriev I."/>
        </authorList>
    </citation>
    <scope>NUCLEOTIDE SEQUENCE</scope>
    <source>
        <strain evidence="2">CBS 125425</strain>
    </source>
</reference>
<comment type="caution">
    <text evidence="2">The sequence shown here is derived from an EMBL/GenBank/DDBJ whole genome shotgun (WGS) entry which is preliminary data.</text>
</comment>
<dbReference type="PANTHER" id="PTHR24148">
    <property type="entry name" value="ANKYRIN REPEAT DOMAIN-CONTAINING PROTEIN 39 HOMOLOG-RELATED"/>
    <property type="match status" value="1"/>
</dbReference>
<dbReference type="OrthoDB" id="3694607at2759"/>